<dbReference type="AlphaFoldDB" id="A0A543I2K2"/>
<sequence length="74" mass="7984">MFTLNTNPHLMLQLATTTRADQIEGAERRRAHAGAHSGAHAGARRRASGARLGGYWGGLRRRSEHTAPAPARTV</sequence>
<comment type="caution">
    <text evidence="2">The sequence shown here is derived from an EMBL/GenBank/DDBJ whole genome shotgun (WGS) entry which is preliminary data.</text>
</comment>
<evidence type="ECO:0000313" key="2">
    <source>
        <dbReference type="EMBL" id="TQM64700.1"/>
    </source>
</evidence>
<proteinExistence type="predicted"/>
<gene>
    <name evidence="2" type="ORF">FBY41_1078</name>
</gene>
<organism evidence="2 3">
    <name type="scientific">Humibacillus xanthopallidus</name>
    <dbReference type="NCBI Taxonomy" id="412689"/>
    <lineage>
        <taxon>Bacteria</taxon>
        <taxon>Bacillati</taxon>
        <taxon>Actinomycetota</taxon>
        <taxon>Actinomycetes</taxon>
        <taxon>Micrococcales</taxon>
        <taxon>Intrasporangiaceae</taxon>
        <taxon>Humibacillus</taxon>
    </lineage>
</organism>
<dbReference type="RefSeq" id="WP_141842303.1">
    <property type="nucleotide sequence ID" value="NZ_VFPM01000001.1"/>
</dbReference>
<feature type="region of interest" description="Disordered" evidence="1">
    <location>
        <begin position="21"/>
        <end position="74"/>
    </location>
</feature>
<accession>A0A543I2K2</accession>
<reference evidence="2 3" key="1">
    <citation type="submission" date="2019-06" db="EMBL/GenBank/DDBJ databases">
        <title>Genome sequencing of plant associated microbes to promote plant fitness in Sorghum bicolor and Oryza sativa.</title>
        <authorList>
            <person name="Coleman-Derr D."/>
        </authorList>
    </citation>
    <scope>NUCLEOTIDE SEQUENCE [LARGE SCALE GENOMIC DNA]</scope>
    <source>
        <strain evidence="2 3">KV-663</strain>
    </source>
</reference>
<evidence type="ECO:0000256" key="1">
    <source>
        <dbReference type="SAM" id="MobiDB-lite"/>
    </source>
</evidence>
<dbReference type="Proteomes" id="UP000316747">
    <property type="component" value="Unassembled WGS sequence"/>
</dbReference>
<dbReference type="EMBL" id="VFPM01000001">
    <property type="protein sequence ID" value="TQM64700.1"/>
    <property type="molecule type" value="Genomic_DNA"/>
</dbReference>
<keyword evidence="3" id="KW-1185">Reference proteome</keyword>
<evidence type="ECO:0000313" key="3">
    <source>
        <dbReference type="Proteomes" id="UP000316747"/>
    </source>
</evidence>
<protein>
    <submittedName>
        <fullName evidence="2">Uncharacterized protein</fullName>
    </submittedName>
</protein>
<name>A0A543I2K2_9MICO</name>